<sequence>MSNPKPKLENLKPFQRASDRELGRVVGTRYPLEVAEALGKVGDHQGFIRAAVEKELRAQGFLHSGDDVE</sequence>
<comment type="caution">
    <text evidence="1">The sequence shown here is derived from an EMBL/GenBank/DDBJ whole genome shotgun (WGS) entry which is preliminary data.</text>
</comment>
<organism evidence="1 2">
    <name type="scientific">Stenomitos frigidus AS-A4</name>
    <dbReference type="NCBI Taxonomy" id="2933935"/>
    <lineage>
        <taxon>Bacteria</taxon>
        <taxon>Bacillati</taxon>
        <taxon>Cyanobacteriota</taxon>
        <taxon>Cyanophyceae</taxon>
        <taxon>Leptolyngbyales</taxon>
        <taxon>Leptolyngbyaceae</taxon>
        <taxon>Stenomitos</taxon>
    </lineage>
</organism>
<gene>
    <name evidence="1" type="ORF">NDI38_28600</name>
</gene>
<evidence type="ECO:0000313" key="1">
    <source>
        <dbReference type="EMBL" id="MEP1062338.1"/>
    </source>
</evidence>
<reference evidence="1 2" key="1">
    <citation type="submission" date="2022-04" db="EMBL/GenBank/DDBJ databases">
        <title>Positive selection, recombination, and allopatry shape intraspecific diversity of widespread and dominant cyanobacteria.</title>
        <authorList>
            <person name="Wei J."/>
            <person name="Shu W."/>
            <person name="Hu C."/>
        </authorList>
    </citation>
    <scope>NUCLEOTIDE SEQUENCE [LARGE SCALE GENOMIC DNA]</scope>
    <source>
        <strain evidence="1 2">AS-A4</strain>
    </source>
</reference>
<dbReference type="Proteomes" id="UP001476950">
    <property type="component" value="Unassembled WGS sequence"/>
</dbReference>
<proteinExistence type="predicted"/>
<keyword evidence="2" id="KW-1185">Reference proteome</keyword>
<accession>A0ABV0KTG2</accession>
<evidence type="ECO:0000313" key="2">
    <source>
        <dbReference type="Proteomes" id="UP001476950"/>
    </source>
</evidence>
<name>A0ABV0KTG2_9CYAN</name>
<dbReference type="EMBL" id="JAMPLM010000062">
    <property type="protein sequence ID" value="MEP1062338.1"/>
    <property type="molecule type" value="Genomic_DNA"/>
</dbReference>
<protein>
    <submittedName>
        <fullName evidence="1">Uncharacterized protein</fullName>
    </submittedName>
</protein>
<dbReference type="RefSeq" id="WP_190446157.1">
    <property type="nucleotide sequence ID" value="NZ_JAMPLM010000062.1"/>
</dbReference>